<dbReference type="KEGG" id="cbar:PATL70BA_2841"/>
<evidence type="ECO:0000256" key="3">
    <source>
        <dbReference type="ARBA" id="ARBA00022763"/>
    </source>
</evidence>
<dbReference type="EMBL" id="LR130778">
    <property type="protein sequence ID" value="VDN48747.1"/>
    <property type="molecule type" value="Genomic_DNA"/>
</dbReference>
<dbReference type="SUPFAM" id="SSF57863">
    <property type="entry name" value="ArfGap/RecO-like zinc finger"/>
    <property type="match status" value="1"/>
</dbReference>
<feature type="domain" description="DNA replication/recombination mediator RecO N-terminal" evidence="8">
    <location>
        <begin position="4"/>
        <end position="80"/>
    </location>
</feature>
<evidence type="ECO:0000256" key="4">
    <source>
        <dbReference type="ARBA" id="ARBA00023172"/>
    </source>
</evidence>
<dbReference type="OrthoDB" id="9797083at2"/>
<gene>
    <name evidence="7 9" type="primary">recO</name>
    <name evidence="9" type="ORF">PATL70BA_2841</name>
</gene>
<dbReference type="PANTHER" id="PTHR33991:SF1">
    <property type="entry name" value="DNA REPAIR PROTEIN RECO"/>
    <property type="match status" value="1"/>
</dbReference>
<dbReference type="SUPFAM" id="SSF50249">
    <property type="entry name" value="Nucleic acid-binding proteins"/>
    <property type="match status" value="1"/>
</dbReference>
<dbReference type="Proteomes" id="UP000279029">
    <property type="component" value="Chromosome"/>
</dbReference>
<proteinExistence type="inferred from homology"/>
<dbReference type="InterPro" id="IPR037278">
    <property type="entry name" value="ARFGAP/RecO"/>
</dbReference>
<evidence type="ECO:0000313" key="9">
    <source>
        <dbReference type="EMBL" id="VDN48747.1"/>
    </source>
</evidence>
<dbReference type="InterPro" id="IPR022572">
    <property type="entry name" value="DNA_rep/recomb_RecO_N"/>
</dbReference>
<evidence type="ECO:0000259" key="8">
    <source>
        <dbReference type="Pfam" id="PF11967"/>
    </source>
</evidence>
<dbReference type="GO" id="GO:0006310">
    <property type="term" value="P:DNA recombination"/>
    <property type="evidence" value="ECO:0007669"/>
    <property type="project" value="UniProtKB-UniRule"/>
</dbReference>
<evidence type="ECO:0000313" key="10">
    <source>
        <dbReference type="Proteomes" id="UP000279029"/>
    </source>
</evidence>
<protein>
    <recommendedName>
        <fullName evidence="2 7">DNA repair protein RecO</fullName>
    </recommendedName>
    <alternativeName>
        <fullName evidence="6 7">Recombination protein O</fullName>
    </alternativeName>
</protein>
<keyword evidence="5 7" id="KW-0234">DNA repair</keyword>
<dbReference type="AlphaFoldDB" id="A0A3P7PYS8"/>
<comment type="function">
    <text evidence="7">Involved in DNA repair and RecF pathway recombination.</text>
</comment>
<dbReference type="GO" id="GO:0006302">
    <property type="term" value="P:double-strand break repair"/>
    <property type="evidence" value="ECO:0007669"/>
    <property type="project" value="TreeGrafter"/>
</dbReference>
<comment type="similarity">
    <text evidence="1 7">Belongs to the RecO family.</text>
</comment>
<keyword evidence="4 7" id="KW-0233">DNA recombination</keyword>
<evidence type="ECO:0000256" key="7">
    <source>
        <dbReference type="HAMAP-Rule" id="MF_00201"/>
    </source>
</evidence>
<name>A0A3P7PYS8_9FIRM</name>
<dbReference type="Gene3D" id="1.20.1440.120">
    <property type="entry name" value="Recombination protein O, C-terminal domain"/>
    <property type="match status" value="1"/>
</dbReference>
<dbReference type="RefSeq" id="WP_125137835.1">
    <property type="nucleotide sequence ID" value="NZ_LR130778.1"/>
</dbReference>
<keyword evidence="10" id="KW-1185">Reference proteome</keyword>
<keyword evidence="3 7" id="KW-0227">DNA damage</keyword>
<evidence type="ECO:0000256" key="6">
    <source>
        <dbReference type="ARBA" id="ARBA00033409"/>
    </source>
</evidence>
<dbReference type="Pfam" id="PF11967">
    <property type="entry name" value="RecO_N"/>
    <property type="match status" value="1"/>
</dbReference>
<evidence type="ECO:0000256" key="2">
    <source>
        <dbReference type="ARBA" id="ARBA00021310"/>
    </source>
</evidence>
<dbReference type="InterPro" id="IPR003717">
    <property type="entry name" value="RecO"/>
</dbReference>
<dbReference type="HAMAP" id="MF_00201">
    <property type="entry name" value="RecO"/>
    <property type="match status" value="1"/>
</dbReference>
<dbReference type="Gene3D" id="2.40.50.140">
    <property type="entry name" value="Nucleic acid-binding proteins"/>
    <property type="match status" value="1"/>
</dbReference>
<sequence>MGNQIKTKAIVLHEMPIGDYDKRLVLLTKELGKITVFVKGVRRSNSKMLSCAQVFAYGDFIVSKGKNCYNVYEAQLIEYFHGLRMDMEDLTYGMYLMEFVDYTTHEDMDNVDLMHLLLYTLNAINHKRMPARLAIRIFELKAMSILGYTPWVNDCAVCHDENNIKFFSTQIGGFLCHDKTHLVKDKIKINGATVYAIRYVLSKPMKDIFSFELDQEALLELEFIMNQFVSLNLNKKFKTLDFLLTL</sequence>
<dbReference type="InterPro" id="IPR012340">
    <property type="entry name" value="NA-bd_OB-fold"/>
</dbReference>
<organism evidence="9 10">
    <name type="scientific">Petrocella atlantisensis</name>
    <dbReference type="NCBI Taxonomy" id="2173034"/>
    <lineage>
        <taxon>Bacteria</taxon>
        <taxon>Bacillati</taxon>
        <taxon>Bacillota</taxon>
        <taxon>Clostridia</taxon>
        <taxon>Lachnospirales</taxon>
        <taxon>Vallitaleaceae</taxon>
        <taxon>Petrocella</taxon>
    </lineage>
</organism>
<evidence type="ECO:0000256" key="1">
    <source>
        <dbReference type="ARBA" id="ARBA00007452"/>
    </source>
</evidence>
<reference evidence="9 10" key="1">
    <citation type="submission" date="2018-09" db="EMBL/GenBank/DDBJ databases">
        <authorList>
            <person name="Postec A."/>
        </authorList>
    </citation>
    <scope>NUCLEOTIDE SEQUENCE [LARGE SCALE GENOMIC DNA]</scope>
    <source>
        <strain evidence="9">70B-A</strain>
    </source>
</reference>
<accession>A0A3P7PYS8</accession>
<dbReference type="Pfam" id="PF02565">
    <property type="entry name" value="RecO_C"/>
    <property type="match status" value="1"/>
</dbReference>
<dbReference type="GO" id="GO:0043590">
    <property type="term" value="C:bacterial nucleoid"/>
    <property type="evidence" value="ECO:0007669"/>
    <property type="project" value="TreeGrafter"/>
</dbReference>
<evidence type="ECO:0000256" key="5">
    <source>
        <dbReference type="ARBA" id="ARBA00023204"/>
    </source>
</evidence>
<dbReference type="PANTHER" id="PTHR33991">
    <property type="entry name" value="DNA REPAIR PROTEIN RECO"/>
    <property type="match status" value="1"/>
</dbReference>
<dbReference type="NCBIfam" id="TIGR00613">
    <property type="entry name" value="reco"/>
    <property type="match status" value="1"/>
</dbReference>
<dbReference type="InterPro" id="IPR042242">
    <property type="entry name" value="RecO_C"/>
</dbReference>